<proteinExistence type="predicted"/>
<keyword evidence="2" id="KW-1185">Reference proteome</keyword>
<evidence type="ECO:0000313" key="2">
    <source>
        <dbReference type="Proteomes" id="UP000237000"/>
    </source>
</evidence>
<dbReference type="EMBL" id="JXTC01000051">
    <property type="protein sequence ID" value="PON94481.1"/>
    <property type="molecule type" value="Genomic_DNA"/>
</dbReference>
<name>A0A2P5F9L4_TREOI</name>
<sequence>MEKKVTVTRKSSVVKRKGSSRRSSALPAFCRNVSRKASRPVTWFSSLSCLGIYNGPSLSQTTYAY</sequence>
<reference evidence="2" key="1">
    <citation type="submission" date="2016-06" db="EMBL/GenBank/DDBJ databases">
        <title>Parallel loss of symbiosis genes in relatives of nitrogen-fixing non-legume Parasponia.</title>
        <authorList>
            <person name="Van Velzen R."/>
            <person name="Holmer R."/>
            <person name="Bu F."/>
            <person name="Rutten L."/>
            <person name="Van Zeijl A."/>
            <person name="Liu W."/>
            <person name="Santuari L."/>
            <person name="Cao Q."/>
            <person name="Sharma T."/>
            <person name="Shen D."/>
            <person name="Roswanjaya Y."/>
            <person name="Wardhani T."/>
            <person name="Kalhor M.S."/>
            <person name="Jansen J."/>
            <person name="Van den Hoogen J."/>
            <person name="Gungor B."/>
            <person name="Hartog M."/>
            <person name="Hontelez J."/>
            <person name="Verver J."/>
            <person name="Yang W.-C."/>
            <person name="Schijlen E."/>
            <person name="Repin R."/>
            <person name="Schilthuizen M."/>
            <person name="Schranz E."/>
            <person name="Heidstra R."/>
            <person name="Miyata K."/>
            <person name="Fedorova E."/>
            <person name="Kohlen W."/>
            <person name="Bisseling T."/>
            <person name="Smit S."/>
            <person name="Geurts R."/>
        </authorList>
    </citation>
    <scope>NUCLEOTIDE SEQUENCE [LARGE SCALE GENOMIC DNA]</scope>
    <source>
        <strain evidence="2">cv. RG33-2</strain>
    </source>
</reference>
<comment type="caution">
    <text evidence="1">The sequence shown here is derived from an EMBL/GenBank/DDBJ whole genome shotgun (WGS) entry which is preliminary data.</text>
</comment>
<dbReference type="OrthoDB" id="1193108at2759"/>
<gene>
    <name evidence="1" type="ORF">TorRG33x02_097280</name>
</gene>
<evidence type="ECO:0000313" key="1">
    <source>
        <dbReference type="EMBL" id="PON94481.1"/>
    </source>
</evidence>
<accession>A0A2P5F9L4</accession>
<protein>
    <submittedName>
        <fullName evidence="1">Uncharacterized protein</fullName>
    </submittedName>
</protein>
<organism evidence="1 2">
    <name type="scientific">Trema orientale</name>
    <name type="common">Charcoal tree</name>
    <name type="synonym">Celtis orientalis</name>
    <dbReference type="NCBI Taxonomy" id="63057"/>
    <lineage>
        <taxon>Eukaryota</taxon>
        <taxon>Viridiplantae</taxon>
        <taxon>Streptophyta</taxon>
        <taxon>Embryophyta</taxon>
        <taxon>Tracheophyta</taxon>
        <taxon>Spermatophyta</taxon>
        <taxon>Magnoliopsida</taxon>
        <taxon>eudicotyledons</taxon>
        <taxon>Gunneridae</taxon>
        <taxon>Pentapetalae</taxon>
        <taxon>rosids</taxon>
        <taxon>fabids</taxon>
        <taxon>Rosales</taxon>
        <taxon>Cannabaceae</taxon>
        <taxon>Trema</taxon>
    </lineage>
</organism>
<dbReference type="AlphaFoldDB" id="A0A2P5F9L4"/>
<dbReference type="Proteomes" id="UP000237000">
    <property type="component" value="Unassembled WGS sequence"/>
</dbReference>
<dbReference type="InParanoid" id="A0A2P5F9L4"/>